<comment type="caution">
    <text evidence="1">The sequence shown here is derived from an EMBL/GenBank/DDBJ whole genome shotgun (WGS) entry which is preliminary data.</text>
</comment>
<dbReference type="Proteomes" id="UP001194414">
    <property type="component" value="Unassembled WGS sequence"/>
</dbReference>
<sequence length="34" mass="3779">MKELINLQKLARKQVPTNNDTISTDGCTVTTNCK</sequence>
<dbReference type="AlphaFoldDB" id="A0AAW4DJS4"/>
<name>A0AAW4DJS4_9LACO</name>
<organism evidence="1 2">
    <name type="scientific">Lactobacillus crispatus</name>
    <dbReference type="NCBI Taxonomy" id="47770"/>
    <lineage>
        <taxon>Bacteria</taxon>
        <taxon>Bacillati</taxon>
        <taxon>Bacillota</taxon>
        <taxon>Bacilli</taxon>
        <taxon>Lactobacillales</taxon>
        <taxon>Lactobacillaceae</taxon>
        <taxon>Lactobacillus</taxon>
    </lineage>
</organism>
<reference evidence="1" key="1">
    <citation type="submission" date="2020-07" db="EMBL/GenBank/DDBJ databases">
        <title>Comparative genomics analyses of Lactobacillus crispatus isolated from different ecological niches.</title>
        <authorList>
            <person name="Mancino W."/>
            <person name="Mancabelli L."/>
            <person name="Lugli G.A."/>
            <person name="Milani C."/>
            <person name="Viappiani A."/>
            <person name="Anzalone R."/>
            <person name="Longhi G."/>
            <person name="Ventura M."/>
            <person name="Turroni F."/>
        </authorList>
    </citation>
    <scope>NUCLEOTIDE SEQUENCE</scope>
    <source>
        <strain evidence="1">LB65</strain>
    </source>
</reference>
<proteinExistence type="predicted"/>
<accession>A0AAW4DJS4</accession>
<protein>
    <submittedName>
        <fullName evidence="1">Uncharacterized protein</fullName>
    </submittedName>
</protein>
<evidence type="ECO:0000313" key="2">
    <source>
        <dbReference type="Proteomes" id="UP001194414"/>
    </source>
</evidence>
<gene>
    <name evidence="1" type="ORF">HYQ56_0185</name>
</gene>
<dbReference type="EMBL" id="JACCPP010000002">
    <property type="protein sequence ID" value="MBI1707208.1"/>
    <property type="molecule type" value="Genomic_DNA"/>
</dbReference>
<evidence type="ECO:0000313" key="1">
    <source>
        <dbReference type="EMBL" id="MBI1707208.1"/>
    </source>
</evidence>